<evidence type="ECO:0000259" key="2">
    <source>
        <dbReference type="Pfam" id="PF01408"/>
    </source>
</evidence>
<reference evidence="4 5" key="1">
    <citation type="journal article" date="2010" name="Stand. Genomic Sci.">
        <title>Complete genome sequence of Meiothermus silvanus type strain (VI-R2).</title>
        <authorList>
            <person name="Sikorski J."/>
            <person name="Tindall B.J."/>
            <person name="Lowry S."/>
            <person name="Lucas S."/>
            <person name="Nolan M."/>
            <person name="Copeland A."/>
            <person name="Glavina Del Rio T."/>
            <person name="Tice H."/>
            <person name="Cheng J.F."/>
            <person name="Han C."/>
            <person name="Pitluck S."/>
            <person name="Liolios K."/>
            <person name="Ivanova N."/>
            <person name="Mavromatis K."/>
            <person name="Mikhailova N."/>
            <person name="Pati A."/>
            <person name="Goodwin L."/>
            <person name="Chen A."/>
            <person name="Palaniappan K."/>
            <person name="Land M."/>
            <person name="Hauser L."/>
            <person name="Chang Y.J."/>
            <person name="Jeffries C.D."/>
            <person name="Rohde M."/>
            <person name="Goker M."/>
            <person name="Woyke T."/>
            <person name="Bristow J."/>
            <person name="Eisen J.A."/>
            <person name="Markowitz V."/>
            <person name="Hugenholtz P."/>
            <person name="Kyrpides N.C."/>
            <person name="Klenk H.P."/>
            <person name="Lapidus A."/>
        </authorList>
    </citation>
    <scope>NUCLEOTIDE SEQUENCE [LARGE SCALE GENOMIC DNA]</scope>
    <source>
        <strain evidence="5">ATCC 700542 / DSM 9946 / VI-R2</strain>
    </source>
</reference>
<keyword evidence="1" id="KW-0560">Oxidoreductase</keyword>
<evidence type="ECO:0000313" key="4">
    <source>
        <dbReference type="EMBL" id="ADH62398.1"/>
    </source>
</evidence>
<dbReference type="STRING" id="526227.Mesil_0459"/>
<dbReference type="RefSeq" id="WP_013157004.1">
    <property type="nucleotide sequence ID" value="NC_014212.1"/>
</dbReference>
<dbReference type="AlphaFoldDB" id="D7B9W4"/>
<protein>
    <submittedName>
        <fullName evidence="4">Oxidoreductase domain protein</fullName>
    </submittedName>
</protein>
<accession>D7B9W4</accession>
<dbReference type="Pfam" id="PF22725">
    <property type="entry name" value="GFO_IDH_MocA_C3"/>
    <property type="match status" value="1"/>
</dbReference>
<dbReference type="GO" id="GO:0000166">
    <property type="term" value="F:nucleotide binding"/>
    <property type="evidence" value="ECO:0007669"/>
    <property type="project" value="InterPro"/>
</dbReference>
<dbReference type="PANTHER" id="PTHR43818">
    <property type="entry name" value="BCDNA.GH03377"/>
    <property type="match status" value="1"/>
</dbReference>
<dbReference type="SUPFAM" id="SSF51735">
    <property type="entry name" value="NAD(P)-binding Rossmann-fold domains"/>
    <property type="match status" value="1"/>
</dbReference>
<dbReference type="InterPro" id="IPR055170">
    <property type="entry name" value="GFO_IDH_MocA-like_dom"/>
</dbReference>
<dbReference type="Gene3D" id="3.40.50.720">
    <property type="entry name" value="NAD(P)-binding Rossmann-like Domain"/>
    <property type="match status" value="1"/>
</dbReference>
<gene>
    <name evidence="4" type="ordered locus">Mesil_0459</name>
</gene>
<name>D7B9W4_ALLS1</name>
<sequence>MPLKLAIVGCGNIAGPYSQDIKKHPELELIGFYDLDARRSQAFAAEHGGKVYASLEALLADPEVEVVVNLTIFDAHYRVVKAGLEAGKHVYSEKPLALKYREAQELVDLAKAKNLRLACAPITFLGEAQQTAMKLVRDGKLGAVRAVYAEVNHGRIESWHPNPAPFYAVGPMLDVGVYPLALLTALFGPAKRLTAFATTLYPHRVTKEGQPFTIEAPDFYVVNLEFQQGPLVRLTANFYVSGQTLQGEGIEFHGDLGSLRLHNWFAANSLLEYADFNQPYAPIPPLRPSEVGIDWARGLVDYAQAIQTGRPPRVTGEHAAHVVEILEATNQSARTHQPVELTSSFTPPALMDWVDIKA</sequence>
<dbReference type="EMBL" id="CP002042">
    <property type="protein sequence ID" value="ADH62398.1"/>
    <property type="molecule type" value="Genomic_DNA"/>
</dbReference>
<keyword evidence="5" id="KW-1185">Reference proteome</keyword>
<dbReference type="KEGG" id="msv:Mesil_0459"/>
<dbReference type="GO" id="GO:0016491">
    <property type="term" value="F:oxidoreductase activity"/>
    <property type="evidence" value="ECO:0007669"/>
    <property type="project" value="UniProtKB-KW"/>
</dbReference>
<evidence type="ECO:0000313" key="5">
    <source>
        <dbReference type="Proteomes" id="UP000001916"/>
    </source>
</evidence>
<dbReference type="InterPro" id="IPR050463">
    <property type="entry name" value="Gfo/Idh/MocA_oxidrdct_glycsds"/>
</dbReference>
<evidence type="ECO:0000259" key="3">
    <source>
        <dbReference type="Pfam" id="PF22725"/>
    </source>
</evidence>
<proteinExistence type="predicted"/>
<evidence type="ECO:0000256" key="1">
    <source>
        <dbReference type="ARBA" id="ARBA00023002"/>
    </source>
</evidence>
<dbReference type="InterPro" id="IPR000683">
    <property type="entry name" value="Gfo/Idh/MocA-like_OxRdtase_N"/>
</dbReference>
<dbReference type="eggNOG" id="COG0673">
    <property type="taxonomic scope" value="Bacteria"/>
</dbReference>
<feature type="domain" description="Gfo/Idh/MocA-like oxidoreductase N-terminal" evidence="2">
    <location>
        <begin position="4"/>
        <end position="118"/>
    </location>
</feature>
<dbReference type="InterPro" id="IPR036291">
    <property type="entry name" value="NAD(P)-bd_dom_sf"/>
</dbReference>
<organism evidence="4 5">
    <name type="scientific">Allomeiothermus silvanus (strain ATCC 700542 / DSM 9946 / NBRC 106475 / NCIMB 13440 / VI-R2)</name>
    <name type="common">Thermus silvanus</name>
    <dbReference type="NCBI Taxonomy" id="526227"/>
    <lineage>
        <taxon>Bacteria</taxon>
        <taxon>Thermotogati</taxon>
        <taxon>Deinococcota</taxon>
        <taxon>Deinococci</taxon>
        <taxon>Thermales</taxon>
        <taxon>Thermaceae</taxon>
        <taxon>Allomeiothermus</taxon>
    </lineage>
</organism>
<dbReference type="OrthoDB" id="9815825at2"/>
<dbReference type="Gene3D" id="3.30.360.10">
    <property type="entry name" value="Dihydrodipicolinate Reductase, domain 2"/>
    <property type="match status" value="1"/>
</dbReference>
<dbReference type="PANTHER" id="PTHR43818:SF11">
    <property type="entry name" value="BCDNA.GH03377"/>
    <property type="match status" value="1"/>
</dbReference>
<dbReference type="SUPFAM" id="SSF55347">
    <property type="entry name" value="Glyceraldehyde-3-phosphate dehydrogenase-like, C-terminal domain"/>
    <property type="match status" value="1"/>
</dbReference>
<dbReference type="Proteomes" id="UP000001916">
    <property type="component" value="Chromosome"/>
</dbReference>
<feature type="domain" description="GFO/IDH/MocA-like oxidoreductase" evidence="3">
    <location>
        <begin position="130"/>
        <end position="260"/>
    </location>
</feature>
<dbReference type="Pfam" id="PF01408">
    <property type="entry name" value="GFO_IDH_MocA"/>
    <property type="match status" value="1"/>
</dbReference>
<dbReference type="HOGENOM" id="CLU_023194_6_0_0"/>